<dbReference type="GO" id="GO:0006891">
    <property type="term" value="P:intra-Golgi vesicle-mediated transport"/>
    <property type="evidence" value="ECO:0007669"/>
    <property type="project" value="TreeGrafter"/>
</dbReference>
<dbReference type="GO" id="GO:0042147">
    <property type="term" value="P:retrograde transport, endosome to Golgi"/>
    <property type="evidence" value="ECO:0007669"/>
    <property type="project" value="TreeGrafter"/>
</dbReference>
<comment type="caution">
    <text evidence="13">The sequence shown here is derived from an EMBL/GenBank/DDBJ whole genome shotgun (WGS) entry which is preliminary data.</text>
</comment>
<keyword evidence="5" id="KW-0653">Protein transport</keyword>
<dbReference type="AlphaFoldDB" id="A0A507F2P7"/>
<evidence type="ECO:0000256" key="11">
    <source>
        <dbReference type="SAM" id="Phobius"/>
    </source>
</evidence>
<dbReference type="SUPFAM" id="SSF47661">
    <property type="entry name" value="t-snare proteins"/>
    <property type="match status" value="1"/>
</dbReference>
<dbReference type="Pfam" id="PF12352">
    <property type="entry name" value="V-SNARE_C"/>
    <property type="match status" value="1"/>
</dbReference>
<evidence type="ECO:0000256" key="5">
    <source>
        <dbReference type="ARBA" id="ARBA00022927"/>
    </source>
</evidence>
<dbReference type="SUPFAM" id="SSF58038">
    <property type="entry name" value="SNARE fusion complex"/>
    <property type="match status" value="1"/>
</dbReference>
<evidence type="ECO:0000256" key="8">
    <source>
        <dbReference type="ARBA" id="ARBA00023136"/>
    </source>
</evidence>
<evidence type="ECO:0000259" key="12">
    <source>
        <dbReference type="Pfam" id="PF05008"/>
    </source>
</evidence>
<dbReference type="PANTHER" id="PTHR21230">
    <property type="entry name" value="VESICLE TRANSPORT V-SNARE PROTEIN VTI1-RELATED"/>
    <property type="match status" value="1"/>
</dbReference>
<dbReference type="STRING" id="246404.A0A507F2P7"/>
<dbReference type="FunFam" id="1.20.5.110:FF:000002">
    <property type="entry name" value="Vesicle transport through interaction with t-SNAREsB"/>
    <property type="match status" value="1"/>
</dbReference>
<dbReference type="GO" id="GO:0006886">
    <property type="term" value="P:intracellular protein transport"/>
    <property type="evidence" value="ECO:0007669"/>
    <property type="project" value="InterPro"/>
</dbReference>
<dbReference type="GO" id="GO:0000149">
    <property type="term" value="F:SNARE binding"/>
    <property type="evidence" value="ECO:0007669"/>
    <property type="project" value="TreeGrafter"/>
</dbReference>
<dbReference type="CDD" id="cd15862">
    <property type="entry name" value="SNARE_Vti1"/>
    <property type="match status" value="1"/>
</dbReference>
<feature type="region of interest" description="Disordered" evidence="10">
    <location>
        <begin position="102"/>
        <end position="143"/>
    </location>
</feature>
<gene>
    <name evidence="13" type="ORF">CcCBS67573_g06504</name>
</gene>
<comment type="subcellular location">
    <subcellularLocation>
        <location evidence="1">Membrane</location>
        <topology evidence="1">Single-pass type IV membrane protein</topology>
    </subcellularLocation>
</comment>
<organism evidence="13 14">
    <name type="scientific">Chytriomyces confervae</name>
    <dbReference type="NCBI Taxonomy" id="246404"/>
    <lineage>
        <taxon>Eukaryota</taxon>
        <taxon>Fungi</taxon>
        <taxon>Fungi incertae sedis</taxon>
        <taxon>Chytridiomycota</taxon>
        <taxon>Chytridiomycota incertae sedis</taxon>
        <taxon>Chytridiomycetes</taxon>
        <taxon>Chytridiales</taxon>
        <taxon>Chytriomycetaceae</taxon>
        <taxon>Chytriomyces</taxon>
    </lineage>
</organism>
<keyword evidence="7 9" id="KW-0175">Coiled coil</keyword>
<evidence type="ECO:0000256" key="3">
    <source>
        <dbReference type="ARBA" id="ARBA00022448"/>
    </source>
</evidence>
<keyword evidence="6 11" id="KW-1133">Transmembrane helix</keyword>
<dbReference type="GO" id="GO:0031902">
    <property type="term" value="C:late endosome membrane"/>
    <property type="evidence" value="ECO:0007669"/>
    <property type="project" value="TreeGrafter"/>
</dbReference>
<evidence type="ECO:0000256" key="10">
    <source>
        <dbReference type="SAM" id="MobiDB-lite"/>
    </source>
</evidence>
<dbReference type="InterPro" id="IPR038407">
    <property type="entry name" value="v-SNARE_N_sf"/>
</dbReference>
<dbReference type="GO" id="GO:0016236">
    <property type="term" value="P:macroautophagy"/>
    <property type="evidence" value="ECO:0007669"/>
    <property type="project" value="TreeGrafter"/>
</dbReference>
<dbReference type="Proteomes" id="UP000320333">
    <property type="component" value="Unassembled WGS sequence"/>
</dbReference>
<dbReference type="PANTHER" id="PTHR21230:SF26">
    <property type="entry name" value="VESICLE TRANSPORT THROUGH INTERACTION WITH T-SNARES HOMOLOG 1A"/>
    <property type="match status" value="1"/>
</dbReference>
<feature type="transmembrane region" description="Helical" evidence="11">
    <location>
        <begin position="206"/>
        <end position="227"/>
    </location>
</feature>
<dbReference type="GO" id="GO:0006896">
    <property type="term" value="P:Golgi to vacuole transport"/>
    <property type="evidence" value="ECO:0007669"/>
    <property type="project" value="TreeGrafter"/>
</dbReference>
<dbReference type="GO" id="GO:0031201">
    <property type="term" value="C:SNARE complex"/>
    <property type="evidence" value="ECO:0007669"/>
    <property type="project" value="TreeGrafter"/>
</dbReference>
<evidence type="ECO:0000313" key="13">
    <source>
        <dbReference type="EMBL" id="TPX70511.1"/>
    </source>
</evidence>
<evidence type="ECO:0000256" key="1">
    <source>
        <dbReference type="ARBA" id="ARBA00004211"/>
    </source>
</evidence>
<dbReference type="GO" id="GO:0005829">
    <property type="term" value="C:cytosol"/>
    <property type="evidence" value="ECO:0007669"/>
    <property type="project" value="GOC"/>
</dbReference>
<dbReference type="GO" id="GO:0005484">
    <property type="term" value="F:SNAP receptor activity"/>
    <property type="evidence" value="ECO:0007669"/>
    <property type="project" value="TreeGrafter"/>
</dbReference>
<dbReference type="EMBL" id="QEAP01000282">
    <property type="protein sequence ID" value="TPX70511.1"/>
    <property type="molecule type" value="Genomic_DNA"/>
</dbReference>
<dbReference type="Gene3D" id="1.20.58.400">
    <property type="entry name" value="t-snare proteins"/>
    <property type="match status" value="1"/>
</dbReference>
<feature type="coiled-coil region" evidence="9">
    <location>
        <begin position="36"/>
        <end position="63"/>
    </location>
</feature>
<dbReference type="GO" id="GO:0048280">
    <property type="term" value="P:vesicle fusion with Golgi apparatus"/>
    <property type="evidence" value="ECO:0007669"/>
    <property type="project" value="TreeGrafter"/>
</dbReference>
<dbReference type="GO" id="GO:0005794">
    <property type="term" value="C:Golgi apparatus"/>
    <property type="evidence" value="ECO:0007669"/>
    <property type="project" value="TreeGrafter"/>
</dbReference>
<keyword evidence="4 11" id="KW-0812">Transmembrane</keyword>
<evidence type="ECO:0000256" key="2">
    <source>
        <dbReference type="ARBA" id="ARBA00006108"/>
    </source>
</evidence>
<dbReference type="InterPro" id="IPR007705">
    <property type="entry name" value="Vesicle_trsprt_v-SNARE_N"/>
</dbReference>
<proteinExistence type="inferred from homology"/>
<evidence type="ECO:0000256" key="4">
    <source>
        <dbReference type="ARBA" id="ARBA00022692"/>
    </source>
</evidence>
<protein>
    <recommendedName>
        <fullName evidence="12">Vesicle transport v-SNARE N-terminal domain-containing protein</fullName>
    </recommendedName>
</protein>
<evidence type="ECO:0000313" key="14">
    <source>
        <dbReference type="Proteomes" id="UP000320333"/>
    </source>
</evidence>
<evidence type="ECO:0000256" key="7">
    <source>
        <dbReference type="ARBA" id="ARBA00023054"/>
    </source>
</evidence>
<dbReference type="OrthoDB" id="430637at2759"/>
<sequence>MGGESEIFSTYEKEFATLHDTITAKIVSEIPSAATADAKKRLVNQTNRELEEADEIISQMEMELVSLPTPVREQLAPRVKSFKNDLKKSKKDLGKYALSDRDQLLGGSGGSGSHLVDMEGRNGNNGDRSRMLQGTERLQEGSRKLEEAKRRALETEGVAIETLGSLNQQREQILRTRDRLTVADGFITKSQGVLKGMQQTMMANKYLTYGIIAALMLLIIIVIYFKFIAQSSN</sequence>
<keyword evidence="3" id="KW-0813">Transport</keyword>
<dbReference type="Gene3D" id="1.20.5.110">
    <property type="match status" value="1"/>
</dbReference>
<evidence type="ECO:0000256" key="9">
    <source>
        <dbReference type="SAM" id="Coils"/>
    </source>
</evidence>
<accession>A0A507F2P7</accession>
<keyword evidence="14" id="KW-1185">Reference proteome</keyword>
<dbReference type="InterPro" id="IPR010989">
    <property type="entry name" value="SNARE"/>
</dbReference>
<dbReference type="Pfam" id="PF05008">
    <property type="entry name" value="V-SNARE"/>
    <property type="match status" value="1"/>
</dbReference>
<comment type="similarity">
    <text evidence="2">Belongs to the VTI1 family.</text>
</comment>
<name>A0A507F2P7_9FUNG</name>
<keyword evidence="8 11" id="KW-0472">Membrane</keyword>
<feature type="domain" description="Vesicle transport v-SNARE N-terminal" evidence="12">
    <location>
        <begin position="5"/>
        <end position="95"/>
    </location>
</feature>
<dbReference type="GO" id="GO:0012507">
    <property type="term" value="C:ER to Golgi transport vesicle membrane"/>
    <property type="evidence" value="ECO:0007669"/>
    <property type="project" value="TreeGrafter"/>
</dbReference>
<evidence type="ECO:0000256" key="6">
    <source>
        <dbReference type="ARBA" id="ARBA00022989"/>
    </source>
</evidence>
<dbReference type="GO" id="GO:0005789">
    <property type="term" value="C:endoplasmic reticulum membrane"/>
    <property type="evidence" value="ECO:0007669"/>
    <property type="project" value="TreeGrafter"/>
</dbReference>
<reference evidence="13 14" key="1">
    <citation type="journal article" date="2019" name="Sci. Rep.">
        <title>Comparative genomics of chytrid fungi reveal insights into the obligate biotrophic and pathogenic lifestyle of Synchytrium endobioticum.</title>
        <authorList>
            <person name="van de Vossenberg B.T.L.H."/>
            <person name="Warris S."/>
            <person name="Nguyen H.D.T."/>
            <person name="van Gent-Pelzer M.P.E."/>
            <person name="Joly D.L."/>
            <person name="van de Geest H.C."/>
            <person name="Bonants P.J.M."/>
            <person name="Smith D.S."/>
            <person name="Levesque C.A."/>
            <person name="van der Lee T.A.J."/>
        </authorList>
    </citation>
    <scope>NUCLEOTIDE SEQUENCE [LARGE SCALE GENOMIC DNA]</scope>
    <source>
        <strain evidence="13 14">CBS 675.73</strain>
    </source>
</reference>